<evidence type="ECO:0000313" key="2">
    <source>
        <dbReference type="EMBL" id="KIJ41910.1"/>
    </source>
</evidence>
<evidence type="ECO:0000256" key="1">
    <source>
        <dbReference type="SAM" id="MobiDB-lite"/>
    </source>
</evidence>
<gene>
    <name evidence="2" type="ORF">M422DRAFT_254922</name>
</gene>
<feature type="compositionally biased region" description="Polar residues" evidence="1">
    <location>
        <begin position="151"/>
        <end position="165"/>
    </location>
</feature>
<proteinExistence type="predicted"/>
<dbReference type="HOGENOM" id="CLU_1611856_0_0_1"/>
<organism evidence="2 3">
    <name type="scientific">Sphaerobolus stellatus (strain SS14)</name>
    <dbReference type="NCBI Taxonomy" id="990650"/>
    <lineage>
        <taxon>Eukaryota</taxon>
        <taxon>Fungi</taxon>
        <taxon>Dikarya</taxon>
        <taxon>Basidiomycota</taxon>
        <taxon>Agaricomycotina</taxon>
        <taxon>Agaricomycetes</taxon>
        <taxon>Phallomycetidae</taxon>
        <taxon>Geastrales</taxon>
        <taxon>Sphaerobolaceae</taxon>
        <taxon>Sphaerobolus</taxon>
    </lineage>
</organism>
<dbReference type="AlphaFoldDB" id="A0A0C9VTS1"/>
<dbReference type="Proteomes" id="UP000054279">
    <property type="component" value="Unassembled WGS sequence"/>
</dbReference>
<reference evidence="2 3" key="1">
    <citation type="submission" date="2014-06" db="EMBL/GenBank/DDBJ databases">
        <title>Evolutionary Origins and Diversification of the Mycorrhizal Mutualists.</title>
        <authorList>
            <consortium name="DOE Joint Genome Institute"/>
            <consortium name="Mycorrhizal Genomics Consortium"/>
            <person name="Kohler A."/>
            <person name="Kuo A."/>
            <person name="Nagy L.G."/>
            <person name="Floudas D."/>
            <person name="Copeland A."/>
            <person name="Barry K.W."/>
            <person name="Cichocki N."/>
            <person name="Veneault-Fourrey C."/>
            <person name="LaButti K."/>
            <person name="Lindquist E.A."/>
            <person name="Lipzen A."/>
            <person name="Lundell T."/>
            <person name="Morin E."/>
            <person name="Murat C."/>
            <person name="Riley R."/>
            <person name="Ohm R."/>
            <person name="Sun H."/>
            <person name="Tunlid A."/>
            <person name="Henrissat B."/>
            <person name="Grigoriev I.V."/>
            <person name="Hibbett D.S."/>
            <person name="Martin F."/>
        </authorList>
    </citation>
    <scope>NUCLEOTIDE SEQUENCE [LARGE SCALE GENOMIC DNA]</scope>
    <source>
        <strain evidence="2 3">SS14</strain>
    </source>
</reference>
<feature type="region of interest" description="Disordered" evidence="1">
    <location>
        <begin position="131"/>
        <end position="165"/>
    </location>
</feature>
<dbReference type="EMBL" id="KN837133">
    <property type="protein sequence ID" value="KIJ41910.1"/>
    <property type="molecule type" value="Genomic_DNA"/>
</dbReference>
<name>A0A0C9VTS1_SPHS4</name>
<evidence type="ECO:0000313" key="3">
    <source>
        <dbReference type="Proteomes" id="UP000054279"/>
    </source>
</evidence>
<keyword evidence="3" id="KW-1185">Reference proteome</keyword>
<sequence>MDLEDNDTQIKGKLFHNIFSPAHTSSLAWVETIGYPTSTMPTVEVRDARSVVSFFQGSMPGTLLVGFEDYPAENGQDNINQEADPDNVWLGLLGTGQGAHDLTATKNEGRLHAPTGISDIDNVKPSLVEPSLQEDSAVRTVGNKIPRLPAGSSTSANPQPKSRNA</sequence>
<accession>A0A0C9VTS1</accession>
<protein>
    <submittedName>
        <fullName evidence="2">Uncharacterized protein</fullName>
    </submittedName>
</protein>